<evidence type="ECO:0000256" key="5">
    <source>
        <dbReference type="ARBA" id="ARBA00022692"/>
    </source>
</evidence>
<evidence type="ECO:0000256" key="3">
    <source>
        <dbReference type="ARBA" id="ARBA00022448"/>
    </source>
</evidence>
<evidence type="ECO:0000256" key="7">
    <source>
        <dbReference type="ARBA" id="ARBA00023136"/>
    </source>
</evidence>
<dbReference type="PANTHER" id="PTHR30047:SF7">
    <property type="entry name" value="HIGH-AFFINITY CHOLINE TRANSPORT PROTEIN"/>
    <property type="match status" value="1"/>
</dbReference>
<keyword evidence="4" id="KW-1003">Cell membrane</keyword>
<feature type="transmembrane region" description="Helical" evidence="8">
    <location>
        <begin position="30"/>
        <end position="55"/>
    </location>
</feature>
<dbReference type="Pfam" id="PF02028">
    <property type="entry name" value="BCCT"/>
    <property type="match status" value="1"/>
</dbReference>
<feature type="transmembrane region" description="Helical" evidence="8">
    <location>
        <begin position="75"/>
        <end position="94"/>
    </location>
</feature>
<evidence type="ECO:0000313" key="10">
    <source>
        <dbReference type="Proteomes" id="UP000092504"/>
    </source>
</evidence>
<evidence type="ECO:0000313" key="9">
    <source>
        <dbReference type="EMBL" id="OBX35499.1"/>
    </source>
</evidence>
<reference evidence="9 10" key="1">
    <citation type="submission" date="2016-06" db="EMBL/GenBank/DDBJ databases">
        <title>Genome sequence of halotolerant plant growth promoting strain of Halomonas elongata HEK1 isolated from salterns of Rann of Kutch, Gujarat, India.</title>
        <authorList>
            <person name="Gaba S."/>
            <person name="Singh R.N."/>
            <person name="Abrol S."/>
            <person name="Kaushik R."/>
            <person name="Saxena A.K."/>
        </authorList>
    </citation>
    <scope>NUCLEOTIDE SEQUENCE [LARGE SCALE GENOMIC DNA]</scope>
    <source>
        <strain evidence="9 10">HEK1</strain>
    </source>
</reference>
<evidence type="ECO:0000256" key="1">
    <source>
        <dbReference type="ARBA" id="ARBA00004651"/>
    </source>
</evidence>
<dbReference type="GO" id="GO:0005886">
    <property type="term" value="C:plasma membrane"/>
    <property type="evidence" value="ECO:0007669"/>
    <property type="project" value="UniProtKB-SubCell"/>
</dbReference>
<accession>A0A1B8NZT0</accession>
<sequence length="211" mass="23154">MNGASDFGQRIMENPPAGIYLFLEEYPAPIVTTMAVSILAIVFFVTSGDSGALVLSNFTSILKNVNSDAPIWMRILWSAVIGVLTLSLLLAGGLGALQSAVVITGLPFSIVLFFIIAGLHRALKMEAFKEDSRMLSLSSNLSGRTVGGRDKRDNWQHRIRRAMSFPNEKQAKRFMNETCLPALEAVRDSLSEQGSKWRSIRACRTAMITCP</sequence>
<name>A0A1B8NZT0_HALEL</name>
<gene>
    <name evidence="9" type="primary">betT_5</name>
    <name evidence="9" type="ORF">A8U91_04573</name>
</gene>
<dbReference type="AlphaFoldDB" id="A0A1B8NZT0"/>
<evidence type="ECO:0000256" key="6">
    <source>
        <dbReference type="ARBA" id="ARBA00022989"/>
    </source>
</evidence>
<proteinExistence type="inferred from homology"/>
<keyword evidence="3" id="KW-0813">Transport</keyword>
<comment type="subcellular location">
    <subcellularLocation>
        <location evidence="1">Cell membrane</location>
        <topology evidence="1">Multi-pass membrane protein</topology>
    </subcellularLocation>
</comment>
<comment type="similarity">
    <text evidence="2">Belongs to the BCCT transporter (TC 2.A.15) family.</text>
</comment>
<keyword evidence="6 8" id="KW-1133">Transmembrane helix</keyword>
<organism evidence="9 10">
    <name type="scientific">Halomonas elongata</name>
    <dbReference type="NCBI Taxonomy" id="2746"/>
    <lineage>
        <taxon>Bacteria</taxon>
        <taxon>Pseudomonadati</taxon>
        <taxon>Pseudomonadota</taxon>
        <taxon>Gammaproteobacteria</taxon>
        <taxon>Oceanospirillales</taxon>
        <taxon>Halomonadaceae</taxon>
        <taxon>Halomonas</taxon>
    </lineage>
</organism>
<dbReference type="Proteomes" id="UP000092504">
    <property type="component" value="Unassembled WGS sequence"/>
</dbReference>
<dbReference type="GO" id="GO:0022857">
    <property type="term" value="F:transmembrane transporter activity"/>
    <property type="evidence" value="ECO:0007669"/>
    <property type="project" value="InterPro"/>
</dbReference>
<evidence type="ECO:0000256" key="8">
    <source>
        <dbReference type="SAM" id="Phobius"/>
    </source>
</evidence>
<dbReference type="PANTHER" id="PTHR30047">
    <property type="entry name" value="HIGH-AFFINITY CHOLINE TRANSPORT PROTEIN-RELATED"/>
    <property type="match status" value="1"/>
</dbReference>
<evidence type="ECO:0000256" key="2">
    <source>
        <dbReference type="ARBA" id="ARBA00005658"/>
    </source>
</evidence>
<keyword evidence="5 8" id="KW-0812">Transmembrane</keyword>
<dbReference type="InterPro" id="IPR000060">
    <property type="entry name" value="BCCT_transptr"/>
</dbReference>
<keyword evidence="7 8" id="KW-0472">Membrane</keyword>
<dbReference type="EMBL" id="MAJD01000002">
    <property type="protein sequence ID" value="OBX35499.1"/>
    <property type="molecule type" value="Genomic_DNA"/>
</dbReference>
<protein>
    <submittedName>
        <fullName evidence="9">High-affinity choline transport protein</fullName>
    </submittedName>
</protein>
<evidence type="ECO:0000256" key="4">
    <source>
        <dbReference type="ARBA" id="ARBA00022475"/>
    </source>
</evidence>
<feature type="transmembrane region" description="Helical" evidence="8">
    <location>
        <begin position="100"/>
        <end position="119"/>
    </location>
</feature>
<comment type="caution">
    <text evidence="9">The sequence shown here is derived from an EMBL/GenBank/DDBJ whole genome shotgun (WGS) entry which is preliminary data.</text>
</comment>
<dbReference type="PATRIC" id="fig|2746.7.peg.4714"/>